<feature type="region of interest" description="Disordered" evidence="4">
    <location>
        <begin position="1321"/>
        <end position="1360"/>
    </location>
</feature>
<feature type="compositionally biased region" description="Pro residues" evidence="4">
    <location>
        <begin position="815"/>
        <end position="827"/>
    </location>
</feature>
<dbReference type="OrthoDB" id="129353at2759"/>
<feature type="compositionally biased region" description="Polar residues" evidence="4">
    <location>
        <begin position="889"/>
        <end position="906"/>
    </location>
</feature>
<feature type="region of interest" description="Disordered" evidence="4">
    <location>
        <begin position="169"/>
        <end position="223"/>
    </location>
</feature>
<feature type="region of interest" description="Disordered" evidence="4">
    <location>
        <begin position="509"/>
        <end position="556"/>
    </location>
</feature>
<dbReference type="InterPro" id="IPR001357">
    <property type="entry name" value="BRCT_dom"/>
</dbReference>
<comment type="caution">
    <text evidence="6">The sequence shown here is derived from an EMBL/GenBank/DDBJ whole genome shotgun (WGS) entry which is preliminary data.</text>
</comment>
<feature type="region of interest" description="Disordered" evidence="4">
    <location>
        <begin position="1065"/>
        <end position="1088"/>
    </location>
</feature>
<organism evidence="6 7">
    <name type="scientific">Fonsecaea erecta</name>
    <dbReference type="NCBI Taxonomy" id="1367422"/>
    <lineage>
        <taxon>Eukaryota</taxon>
        <taxon>Fungi</taxon>
        <taxon>Dikarya</taxon>
        <taxon>Ascomycota</taxon>
        <taxon>Pezizomycotina</taxon>
        <taxon>Eurotiomycetes</taxon>
        <taxon>Chaetothyriomycetidae</taxon>
        <taxon>Chaetothyriales</taxon>
        <taxon>Herpotrichiellaceae</taxon>
        <taxon>Fonsecaea</taxon>
    </lineage>
</organism>
<dbReference type="InterPro" id="IPR047252">
    <property type="entry name" value="TP53BP1-like"/>
</dbReference>
<keyword evidence="7" id="KW-1185">Reference proteome</keyword>
<dbReference type="PANTHER" id="PTHR15321">
    <property type="entry name" value="TUMOR SUPPRESSOR P53-BINDING PROTEIN 1"/>
    <property type="match status" value="1"/>
</dbReference>
<evidence type="ECO:0000313" key="7">
    <source>
        <dbReference type="Proteomes" id="UP000078343"/>
    </source>
</evidence>
<evidence type="ECO:0000313" key="6">
    <source>
        <dbReference type="EMBL" id="OAP61645.1"/>
    </source>
</evidence>
<dbReference type="PANTHER" id="PTHR15321:SF3">
    <property type="entry name" value="TP53-BINDING PROTEIN 1"/>
    <property type="match status" value="1"/>
</dbReference>
<evidence type="ECO:0000259" key="5">
    <source>
        <dbReference type="PROSITE" id="PS50172"/>
    </source>
</evidence>
<feature type="compositionally biased region" description="Polar residues" evidence="4">
    <location>
        <begin position="590"/>
        <end position="615"/>
    </location>
</feature>
<feature type="compositionally biased region" description="Polar residues" evidence="4">
    <location>
        <begin position="703"/>
        <end position="719"/>
    </location>
</feature>
<protein>
    <recommendedName>
        <fullName evidence="5">BRCT domain-containing protein</fullName>
    </recommendedName>
</protein>
<dbReference type="Proteomes" id="UP000078343">
    <property type="component" value="Unassembled WGS sequence"/>
</dbReference>
<dbReference type="InterPro" id="IPR041297">
    <property type="entry name" value="Crb2_Tudor"/>
</dbReference>
<dbReference type="Gene3D" id="3.40.50.10190">
    <property type="entry name" value="BRCT domain"/>
    <property type="match status" value="1"/>
</dbReference>
<name>A0A178ZRM4_9EURO</name>
<keyword evidence="3" id="KW-0539">Nucleus</keyword>
<evidence type="ECO:0000256" key="2">
    <source>
        <dbReference type="ARBA" id="ARBA00022763"/>
    </source>
</evidence>
<evidence type="ECO:0000256" key="3">
    <source>
        <dbReference type="ARBA" id="ARBA00023242"/>
    </source>
</evidence>
<feature type="region of interest" description="Disordered" evidence="4">
    <location>
        <begin position="575"/>
        <end position="907"/>
    </location>
</feature>
<dbReference type="EMBL" id="LVYI01000003">
    <property type="protein sequence ID" value="OAP61645.1"/>
    <property type="molecule type" value="Genomic_DNA"/>
</dbReference>
<dbReference type="GeneID" id="30008017"/>
<feature type="region of interest" description="Disordered" evidence="4">
    <location>
        <begin position="46"/>
        <end position="67"/>
    </location>
</feature>
<keyword evidence="2" id="KW-0227">DNA damage</keyword>
<feature type="compositionally biased region" description="Polar residues" evidence="4">
    <location>
        <begin position="57"/>
        <end position="67"/>
    </location>
</feature>
<dbReference type="GO" id="GO:0000077">
    <property type="term" value="P:DNA damage checkpoint signaling"/>
    <property type="evidence" value="ECO:0007669"/>
    <property type="project" value="TreeGrafter"/>
</dbReference>
<comment type="subcellular location">
    <subcellularLocation>
        <location evidence="1">Nucleus</location>
    </subcellularLocation>
</comment>
<feature type="compositionally biased region" description="Low complexity" evidence="4">
    <location>
        <begin position="1068"/>
        <end position="1081"/>
    </location>
</feature>
<feature type="region of interest" description="Disordered" evidence="4">
    <location>
        <begin position="364"/>
        <end position="457"/>
    </location>
</feature>
<dbReference type="SUPFAM" id="SSF52113">
    <property type="entry name" value="BRCT domain"/>
    <property type="match status" value="1"/>
</dbReference>
<feature type="compositionally biased region" description="Low complexity" evidence="4">
    <location>
        <begin position="368"/>
        <end position="384"/>
    </location>
</feature>
<dbReference type="InterPro" id="IPR047249">
    <property type="entry name" value="BRCT_p53bp1-like_rpt1"/>
</dbReference>
<feature type="compositionally biased region" description="Polar residues" evidence="4">
    <location>
        <begin position="789"/>
        <end position="808"/>
    </location>
</feature>
<feature type="compositionally biased region" description="Basic and acidic residues" evidence="4">
    <location>
        <begin position="398"/>
        <end position="419"/>
    </location>
</feature>
<reference evidence="6 7" key="1">
    <citation type="submission" date="2016-04" db="EMBL/GenBank/DDBJ databases">
        <title>Draft genome of Fonsecaea erecta CBS 125763.</title>
        <authorList>
            <person name="Weiss V.A."/>
            <person name="Vicente V.A."/>
            <person name="Raittz R.T."/>
            <person name="Moreno L.F."/>
            <person name="De Souza E.M."/>
            <person name="Pedrosa F.O."/>
            <person name="Steffens M.B."/>
            <person name="Faoro H."/>
            <person name="Tadra-Sfeir M.Z."/>
            <person name="Najafzadeh M.J."/>
            <person name="Felipe M.S."/>
            <person name="Teixeira M."/>
            <person name="Sun J."/>
            <person name="Xi L."/>
            <person name="Gomes R."/>
            <person name="De Azevedo C.M."/>
            <person name="Salgado C.G."/>
            <person name="Da Silva M.B."/>
            <person name="Nascimento M.F."/>
            <person name="Queiroz-Telles F."/>
            <person name="Attili D.S."/>
            <person name="Gorbushina A."/>
        </authorList>
    </citation>
    <scope>NUCLEOTIDE SEQUENCE [LARGE SCALE GENOMIC DNA]</scope>
    <source>
        <strain evidence="6 7">CBS 125763</strain>
    </source>
</reference>
<proteinExistence type="predicted"/>
<feature type="domain" description="BRCT" evidence="5">
    <location>
        <begin position="1099"/>
        <end position="1205"/>
    </location>
</feature>
<feature type="compositionally biased region" description="Polar residues" evidence="4">
    <location>
        <begin position="540"/>
        <end position="556"/>
    </location>
</feature>
<accession>A0A178ZRM4</accession>
<dbReference type="GO" id="GO:0042393">
    <property type="term" value="F:histone binding"/>
    <property type="evidence" value="ECO:0007669"/>
    <property type="project" value="TreeGrafter"/>
</dbReference>
<dbReference type="GO" id="GO:0005634">
    <property type="term" value="C:nucleus"/>
    <property type="evidence" value="ECO:0007669"/>
    <property type="project" value="UniProtKB-SubCell"/>
</dbReference>
<dbReference type="InterPro" id="IPR036420">
    <property type="entry name" value="BRCT_dom_sf"/>
</dbReference>
<sequence length="1382" mass="151034">MATDSLLSVDIANLKADILAPLESGHEQPDSEQDLYTSVQLAAVDEADLHPPLPDTGSVSVPQLPSTVPESQVNLTDAESQLQFLPPAFAPNKAVATAQKMTSQGSDAPTQELSPSHYEHLLNRSRSAGQRQGEGDGFDFAQDFLEETGVTFHEGDEGHIDLISSLVSQKGPASDGEDEEVEGDLFPTKSPRAFTQFPESQRFKTPATAGRKRRYNGDVIDSPELPRNPLLRAGEDHAHAHAHVMGLSQAFAATQANTSPFVGGANGDLHSDRPSPNIELQPRPVTATTSSPLRPISDFKRASTEPASRYVSVQQSQALREQARRRQLEILNHDEDSDHDSFDDDGDSYLDREWRRRERDRKIQAHLSSISKQSTRSISASRSSPIPGLTRSSPERPLPMDRPRTQPDSSPTRRDRHLSSNESEEETEQEDNTSVVVTRSSQPIVLLDEEDKENFSDRASQIPETTARLHRVMNDIPTHEVESPLLRHSHGPHSRPVAFSSSQMFAVADSQPERPLKRRRTTTHVPRSSTPDGMLDFVPQSPTSSPAEQVTTNQRDSASAITVGILSAVVDEHLPASEPPTDTIADLPGLSSNTQTRQPPTSTIPETSSNGQVVQSGRGADAKPQIGNAESHDAFDTAQTHNQASTATLEQPVGIELSSPPIVTSPPGRRRKRMAEIAAEPSPVGSPGSFNAAEALELDADFQNPNRSSLSPPLNTGNISEGADLPGSRHSGIRQWEENDDEPELNEASSAPKDQAALGNLELNPDILEEPVQGVPPPITYSWEEGRSATKTLNAPSKGLQTASSRARASQWDLPPSPPQNPIPLSRPSPSVKRKARRDESSTGMPRVLNKKPERAKSAVFRPALPEITEHGQDSSDPIILDDVPDFSAATTPLSDNDAENGTNEPNIAPNMVFACFNGKTRAYHPAICLGRSKSDTGRFLIQWEGFDPDELDEYGVRSLDLRVGDQVKVDIKGFPRVSHVIRGFQDKIEQGNALADHAVLTDIRGYRTVLVAPKQRKDLLSEASAENVKKVPISTVYLDSQMWGQMKDRTYEYKPPSIPAVLPGIATPLDRPSTPSTPSSRTRRGIAATGPPAVHIDLANGLLEKMAFAVSYEDSDRRRYLVDLVQDHGGIILQESFLDLFEPDSIQLKEEFSGFSFAALLTDRHSRKEKYLQALALGLPCISGRWIEVSVESHKIVDWTNYLLPAGESTELEGATKSRILPFSASAEGLRVQDIVSLRPKILSDCQAIVVMGKGKTEAKRRPYLSLVRALDPVKVELEPDLVAVKAGLEAASDDSGTMRYIFVDDREVETAKATLFPTASKRRGGRPKHGRRRGKRKHEGVRTHDDGDDNPETDHGGTAIKVMCNEDIVQSLILGKLWIG</sequence>
<gene>
    <name evidence="6" type="ORF">AYL99_03848</name>
</gene>
<dbReference type="CDD" id="cd17745">
    <property type="entry name" value="BRCT_p53bp1_rpt1"/>
    <property type="match status" value="1"/>
</dbReference>
<evidence type="ECO:0000256" key="4">
    <source>
        <dbReference type="SAM" id="MobiDB-lite"/>
    </source>
</evidence>
<feature type="compositionally biased region" description="Basic residues" evidence="4">
    <location>
        <begin position="1322"/>
        <end position="1341"/>
    </location>
</feature>
<dbReference type="GO" id="GO:0045944">
    <property type="term" value="P:positive regulation of transcription by RNA polymerase II"/>
    <property type="evidence" value="ECO:0007669"/>
    <property type="project" value="TreeGrafter"/>
</dbReference>
<evidence type="ECO:0000256" key="1">
    <source>
        <dbReference type="ARBA" id="ARBA00004123"/>
    </source>
</evidence>
<dbReference type="PROSITE" id="PS50172">
    <property type="entry name" value="BRCT"/>
    <property type="match status" value="1"/>
</dbReference>
<dbReference type="RefSeq" id="XP_018695012.1">
    <property type="nucleotide sequence ID" value="XM_018835362.1"/>
</dbReference>
<dbReference type="Pfam" id="PF18115">
    <property type="entry name" value="Tudor_3"/>
    <property type="match status" value="1"/>
</dbReference>
<feature type="compositionally biased region" description="Acidic residues" evidence="4">
    <location>
        <begin position="422"/>
        <end position="431"/>
    </location>
</feature>
<feature type="compositionally biased region" description="Polar residues" evidence="4">
    <location>
        <begin position="637"/>
        <end position="649"/>
    </location>
</feature>
<dbReference type="STRING" id="1367422.A0A178ZRM4"/>
<feature type="region of interest" description="Disordered" evidence="4">
    <location>
        <begin position="258"/>
        <end position="323"/>
    </location>
</feature>